<keyword evidence="3" id="KW-1185">Reference proteome</keyword>
<feature type="compositionally biased region" description="Basic and acidic residues" evidence="1">
    <location>
        <begin position="212"/>
        <end position="228"/>
    </location>
</feature>
<comment type="caution">
    <text evidence="2">The sequence shown here is derived from an EMBL/GenBank/DDBJ whole genome shotgun (WGS) entry which is preliminary data.</text>
</comment>
<protein>
    <submittedName>
        <fullName evidence="2">Uncharacterized protein</fullName>
    </submittedName>
</protein>
<reference evidence="2" key="1">
    <citation type="submission" date="2023-07" db="EMBL/GenBank/DDBJ databases">
        <authorList>
            <consortium name="AG Swart"/>
            <person name="Singh M."/>
            <person name="Singh A."/>
            <person name="Seah K."/>
            <person name="Emmerich C."/>
        </authorList>
    </citation>
    <scope>NUCLEOTIDE SEQUENCE</scope>
    <source>
        <strain evidence="2">DP1</strain>
    </source>
</reference>
<organism evidence="2 3">
    <name type="scientific">Euplotes crassus</name>
    <dbReference type="NCBI Taxonomy" id="5936"/>
    <lineage>
        <taxon>Eukaryota</taxon>
        <taxon>Sar</taxon>
        <taxon>Alveolata</taxon>
        <taxon>Ciliophora</taxon>
        <taxon>Intramacronucleata</taxon>
        <taxon>Spirotrichea</taxon>
        <taxon>Hypotrichia</taxon>
        <taxon>Euplotida</taxon>
        <taxon>Euplotidae</taxon>
        <taxon>Moneuplotes</taxon>
    </lineage>
</organism>
<feature type="compositionally biased region" description="Basic residues" evidence="1">
    <location>
        <begin position="197"/>
        <end position="211"/>
    </location>
</feature>
<feature type="region of interest" description="Disordered" evidence="1">
    <location>
        <begin position="195"/>
        <end position="228"/>
    </location>
</feature>
<sequence>MSKDGRCENWRDVSLNLDPSPRKVKHSRSNVRNVKFAPKLVRLDKSPKKTRRARKILKKPGESGSRIRGVNYQLIKLCEEVYETNQIETTLKSPLNDKLLHTQKSRSNKVKKEAKVFQEIISVRKEKRLKRIAHKKKLVVKISPERNICEQGSSSSFIQDENEDEVRIQNREQTPTFKNKKKLRKVSNIKNSFSLRVSKKTQRKRPKYKKSRISESEHDFSSNREYSEEQGRKANNLFSNHCITNSVLTKPETKIVDISKSTLSSLKQSRAKSIMNSGKNRRYVDASLASGESSWNSETMSILHSVKPRKYGKLDGEKKLESIFKIYNRKDMISKVNSLRKNNHKENFRSNHFKVTTPSEDEYDSSYLGKLGRSKNKINTSLNSFKKRSNNLIPEVIEGEMSQDATPNSSSKKIKNFHVNEDHSESLRKTVHNFNEATQISSDEARHQLVRKATHTSKNRRMLKTYMNNNMQMKTFVPLRSQQMTASEVKSNIQEDDSYLPAETKTLNSRESPDNHLSKIYVRSGYHERGTFRNAHLHKNNCSLQRSIPRNEYMPSSLCGNSYMDLSKPLFHKRHLE</sequence>
<name>A0AAD1Y8E0_EUPCR</name>
<dbReference type="EMBL" id="CAMPGE010029593">
    <property type="protein sequence ID" value="CAI2387073.1"/>
    <property type="molecule type" value="Genomic_DNA"/>
</dbReference>
<accession>A0AAD1Y8E0</accession>
<evidence type="ECO:0000256" key="1">
    <source>
        <dbReference type="SAM" id="MobiDB-lite"/>
    </source>
</evidence>
<dbReference type="AlphaFoldDB" id="A0AAD1Y8E0"/>
<gene>
    <name evidence="2" type="ORF">ECRASSUSDP1_LOCUS28700</name>
</gene>
<feature type="compositionally biased region" description="Basic and acidic residues" evidence="1">
    <location>
        <begin position="1"/>
        <end position="11"/>
    </location>
</feature>
<dbReference type="Proteomes" id="UP001295684">
    <property type="component" value="Unassembled WGS sequence"/>
</dbReference>
<evidence type="ECO:0000313" key="2">
    <source>
        <dbReference type="EMBL" id="CAI2387073.1"/>
    </source>
</evidence>
<proteinExistence type="predicted"/>
<evidence type="ECO:0000313" key="3">
    <source>
        <dbReference type="Proteomes" id="UP001295684"/>
    </source>
</evidence>
<feature type="region of interest" description="Disordered" evidence="1">
    <location>
        <begin position="1"/>
        <end position="29"/>
    </location>
</feature>